<evidence type="ECO:0000259" key="1">
    <source>
        <dbReference type="Pfam" id="PF13673"/>
    </source>
</evidence>
<sequence>MASPFTIAVPSPDEATAISDIHLAAMDDNLLTHAQFPDAPALSFFHGWLERNTAQHVRDADKHVLVARHAASRQVVSFVKWLVHAPGGGESAARNLEGWSGRGAQHVLDGYADLTAQMRFDAMGMRAYYHVVFLCTAPQWTRQGAARLLMRRVQQCAAADKMPVILESTMEGMALYTSLGFQAVRQLEMKLPARASHHATEAYRELIMVWTEPA</sequence>
<gene>
    <name evidence="2" type="ORF">CDD82_1770</name>
</gene>
<dbReference type="EMBL" id="NJEU01000156">
    <property type="protein sequence ID" value="PHH80404.1"/>
    <property type="molecule type" value="Genomic_DNA"/>
</dbReference>
<dbReference type="AlphaFoldDB" id="A0A2C5ZLX3"/>
<dbReference type="InterPro" id="IPR016181">
    <property type="entry name" value="Acyl_CoA_acyltransferase"/>
</dbReference>
<proteinExistence type="predicted"/>
<dbReference type="Proteomes" id="UP000224854">
    <property type="component" value="Unassembled WGS sequence"/>
</dbReference>
<evidence type="ECO:0000313" key="2">
    <source>
        <dbReference type="EMBL" id="PHH80404.1"/>
    </source>
</evidence>
<comment type="caution">
    <text evidence="2">The sequence shown here is derived from an EMBL/GenBank/DDBJ whole genome shotgun (WGS) entry which is preliminary data.</text>
</comment>
<keyword evidence="3" id="KW-1185">Reference proteome</keyword>
<dbReference type="SUPFAM" id="SSF55729">
    <property type="entry name" value="Acyl-CoA N-acyltransferases (Nat)"/>
    <property type="match status" value="1"/>
</dbReference>
<protein>
    <recommendedName>
        <fullName evidence="1">N-acetyltransferase domain-containing protein</fullName>
    </recommendedName>
</protein>
<dbReference type="Gene3D" id="3.40.630.30">
    <property type="match status" value="1"/>
</dbReference>
<evidence type="ECO:0000313" key="3">
    <source>
        <dbReference type="Proteomes" id="UP000224854"/>
    </source>
</evidence>
<accession>A0A2C5ZLX3</accession>
<feature type="domain" description="N-acetyltransferase" evidence="1">
    <location>
        <begin position="124"/>
        <end position="185"/>
    </location>
</feature>
<dbReference type="GO" id="GO:0016747">
    <property type="term" value="F:acyltransferase activity, transferring groups other than amino-acyl groups"/>
    <property type="evidence" value="ECO:0007669"/>
    <property type="project" value="InterPro"/>
</dbReference>
<dbReference type="OrthoDB" id="61113at2759"/>
<name>A0A2C5ZLX3_9HYPO</name>
<dbReference type="Pfam" id="PF13673">
    <property type="entry name" value="Acetyltransf_10"/>
    <property type="match status" value="1"/>
</dbReference>
<organism evidence="2 3">
    <name type="scientific">Ophiocordyceps australis</name>
    <dbReference type="NCBI Taxonomy" id="1399860"/>
    <lineage>
        <taxon>Eukaryota</taxon>
        <taxon>Fungi</taxon>
        <taxon>Dikarya</taxon>
        <taxon>Ascomycota</taxon>
        <taxon>Pezizomycotina</taxon>
        <taxon>Sordariomycetes</taxon>
        <taxon>Hypocreomycetidae</taxon>
        <taxon>Hypocreales</taxon>
        <taxon>Ophiocordycipitaceae</taxon>
        <taxon>Ophiocordyceps</taxon>
    </lineage>
</organism>
<dbReference type="PANTHER" id="PTHR42791:SF2">
    <property type="entry name" value="N-ACETYLTRANSFERASE DOMAIN-CONTAINING PROTEIN"/>
    <property type="match status" value="1"/>
</dbReference>
<dbReference type="InterPro" id="IPR052523">
    <property type="entry name" value="Trichothecene_AcTrans"/>
</dbReference>
<dbReference type="InterPro" id="IPR000182">
    <property type="entry name" value="GNAT_dom"/>
</dbReference>
<dbReference type="PANTHER" id="PTHR42791">
    <property type="entry name" value="GNAT FAMILY ACETYLTRANSFERASE"/>
    <property type="match status" value="1"/>
</dbReference>
<reference evidence="2 3" key="1">
    <citation type="submission" date="2017-06" db="EMBL/GenBank/DDBJ databases">
        <title>Ant-infecting Ophiocordyceps genomes reveal a high diversity of potential behavioral manipulation genes and a possible major role for enterotoxins.</title>
        <authorList>
            <person name="De Bekker C."/>
            <person name="Evans H.C."/>
            <person name="Brachmann A."/>
            <person name="Hughes D.P."/>
        </authorList>
    </citation>
    <scope>NUCLEOTIDE SEQUENCE [LARGE SCALE GENOMIC DNA]</scope>
    <source>
        <strain evidence="2 3">1348a</strain>
    </source>
</reference>